<evidence type="ECO:0000313" key="2">
    <source>
        <dbReference type="Proteomes" id="UP000198984"/>
    </source>
</evidence>
<sequence>MTLVPEPYLQATARELGDTMELRLPDTVSYEQLEELLAQRVEVLISHHFEQFVFLLYRIDVPENQIRIILDNDAGAGAYRKIAALLIERQLQKIKSREIYKTNPPENEEERW</sequence>
<dbReference type="OrthoDB" id="711735at2"/>
<accession>A0A1H7IV29</accession>
<gene>
    <name evidence="1" type="ORF">SAMN04488505_101653</name>
</gene>
<organism evidence="1 2">
    <name type="scientific">Chitinophaga rupis</name>
    <dbReference type="NCBI Taxonomy" id="573321"/>
    <lineage>
        <taxon>Bacteria</taxon>
        <taxon>Pseudomonadati</taxon>
        <taxon>Bacteroidota</taxon>
        <taxon>Chitinophagia</taxon>
        <taxon>Chitinophagales</taxon>
        <taxon>Chitinophagaceae</taxon>
        <taxon>Chitinophaga</taxon>
    </lineage>
</organism>
<dbReference type="AlphaFoldDB" id="A0A1H7IV29"/>
<dbReference type="RefSeq" id="WP_089906700.1">
    <property type="nucleotide sequence ID" value="NZ_FOBB01000001.1"/>
</dbReference>
<reference evidence="1 2" key="1">
    <citation type="submission" date="2016-10" db="EMBL/GenBank/DDBJ databases">
        <authorList>
            <person name="de Groot N.N."/>
        </authorList>
    </citation>
    <scope>NUCLEOTIDE SEQUENCE [LARGE SCALE GENOMIC DNA]</scope>
    <source>
        <strain evidence="1 2">DSM 21039</strain>
    </source>
</reference>
<dbReference type="EMBL" id="FOBB01000001">
    <property type="protein sequence ID" value="SEK66104.1"/>
    <property type="molecule type" value="Genomic_DNA"/>
</dbReference>
<dbReference type="Proteomes" id="UP000198984">
    <property type="component" value="Unassembled WGS sequence"/>
</dbReference>
<proteinExistence type="predicted"/>
<keyword evidence="2" id="KW-1185">Reference proteome</keyword>
<protein>
    <submittedName>
        <fullName evidence="1">Uncharacterized protein</fullName>
    </submittedName>
</protein>
<name>A0A1H7IV29_9BACT</name>
<dbReference type="STRING" id="573321.SAMN04488505_101653"/>
<evidence type="ECO:0000313" key="1">
    <source>
        <dbReference type="EMBL" id="SEK66104.1"/>
    </source>
</evidence>